<evidence type="ECO:0000313" key="2">
    <source>
        <dbReference type="Proteomes" id="UP001487740"/>
    </source>
</evidence>
<dbReference type="Proteomes" id="UP001487740">
    <property type="component" value="Unassembled WGS sequence"/>
</dbReference>
<gene>
    <name evidence="1" type="ORF">O3P69_015689</name>
</gene>
<accession>A0AAW0SBU4</accession>
<comment type="caution">
    <text evidence="1">The sequence shown here is derived from an EMBL/GenBank/DDBJ whole genome shotgun (WGS) entry which is preliminary data.</text>
</comment>
<name>A0AAW0SBU4_SCYPA</name>
<dbReference type="AlphaFoldDB" id="A0AAW0SBU4"/>
<organism evidence="1 2">
    <name type="scientific">Scylla paramamosain</name>
    <name type="common">Mud crab</name>
    <dbReference type="NCBI Taxonomy" id="85552"/>
    <lineage>
        <taxon>Eukaryota</taxon>
        <taxon>Metazoa</taxon>
        <taxon>Ecdysozoa</taxon>
        <taxon>Arthropoda</taxon>
        <taxon>Crustacea</taxon>
        <taxon>Multicrustacea</taxon>
        <taxon>Malacostraca</taxon>
        <taxon>Eumalacostraca</taxon>
        <taxon>Eucarida</taxon>
        <taxon>Decapoda</taxon>
        <taxon>Pleocyemata</taxon>
        <taxon>Brachyura</taxon>
        <taxon>Eubrachyura</taxon>
        <taxon>Portunoidea</taxon>
        <taxon>Portunidae</taxon>
        <taxon>Portuninae</taxon>
        <taxon>Scylla</taxon>
    </lineage>
</organism>
<keyword evidence="2" id="KW-1185">Reference proteome</keyword>
<protein>
    <submittedName>
        <fullName evidence="1">Uncharacterized protein</fullName>
    </submittedName>
</protein>
<reference evidence="1 2" key="1">
    <citation type="submission" date="2023-03" db="EMBL/GenBank/DDBJ databases">
        <title>High-quality genome of Scylla paramamosain provides insights in environmental adaptation.</title>
        <authorList>
            <person name="Zhang L."/>
        </authorList>
    </citation>
    <scope>NUCLEOTIDE SEQUENCE [LARGE SCALE GENOMIC DNA]</scope>
    <source>
        <strain evidence="1">LZ_2023a</strain>
        <tissue evidence="1">Muscle</tissue>
    </source>
</reference>
<dbReference type="EMBL" id="JARAKH010002415">
    <property type="protein sequence ID" value="KAK8372341.1"/>
    <property type="molecule type" value="Genomic_DNA"/>
</dbReference>
<proteinExistence type="predicted"/>
<sequence length="114" mass="12518">MVCLVRARLPASAVGAKTGLCELQRLCEKTPVCPYGSDRCARHLLSRDDPTGVEWSGVGPEWSGSYLVPKFAGAGKNRINEAWQTQKRHNKAKATPSINSFPLLRQLKSTKPLL</sequence>
<evidence type="ECO:0000313" key="1">
    <source>
        <dbReference type="EMBL" id="KAK8372341.1"/>
    </source>
</evidence>